<evidence type="ECO:0000313" key="8">
    <source>
        <dbReference type="EMBL" id="APE96417.1"/>
    </source>
</evidence>
<name>A0A1D8S6V6_9EURY</name>
<dbReference type="RefSeq" id="WP_071933510.1">
    <property type="nucleotide sequence ID" value="NZ_CP016070.1"/>
</dbReference>
<evidence type="ECO:0000256" key="5">
    <source>
        <dbReference type="ARBA" id="ARBA00023134"/>
    </source>
</evidence>
<feature type="binding site" evidence="6">
    <location>
        <position position="62"/>
    </location>
    <ligand>
        <name>GTP</name>
        <dbReference type="ChEBI" id="CHEBI:37565"/>
    </ligand>
</feature>
<feature type="binding site" evidence="6">
    <location>
        <position position="45"/>
    </location>
    <ligand>
        <name>GTP</name>
        <dbReference type="ChEBI" id="CHEBI:37565"/>
    </ligand>
</feature>
<dbReference type="GO" id="GO:0016301">
    <property type="term" value="F:kinase activity"/>
    <property type="evidence" value="ECO:0007669"/>
    <property type="project" value="UniProtKB-UniRule"/>
</dbReference>
<dbReference type="PANTHER" id="PTHR40732">
    <property type="entry name" value="UPF0218 PROTEIN TK1697"/>
    <property type="match status" value="1"/>
</dbReference>
<dbReference type="GO" id="GO:0015937">
    <property type="term" value="P:coenzyme A biosynthetic process"/>
    <property type="evidence" value="ECO:0007669"/>
    <property type="project" value="UniProtKB-UniRule"/>
</dbReference>
<reference evidence="7 9" key="1">
    <citation type="submission" date="2016-06" db="EMBL/GenBank/DDBJ databases">
        <title>Discovery of anaerobic lithoheterotrophic haloarchaeon capable of sulfur respiration by hydrogen and formate.</title>
        <authorList>
            <person name="Sorokin D.Y."/>
            <person name="Kublanov I.V."/>
            <person name="Roman P."/>
            <person name="Sinninghe Damste J.S."/>
            <person name="Golyshin P.N."/>
            <person name="Rojo D."/>
            <person name="Ciordia S."/>
            <person name="Mena Md.C."/>
            <person name="Ferrer M."/>
            <person name="Smedile F."/>
            <person name="Messina E."/>
            <person name="La Cono V."/>
            <person name="Yakimov M.M."/>
        </authorList>
    </citation>
    <scope>NUCLEOTIDE SEQUENCE [LARGE SCALE GENOMIC DNA]</scope>
    <source>
        <strain evidence="7 9">HTSR1</strain>
    </source>
</reference>
<comment type="function">
    <text evidence="6">Catalyzes the GTP-dependent phosphorylation of the 3'-hydroxyl group of dephosphocoenzyme A to form coenzyme A (CoA).</text>
</comment>
<dbReference type="PANTHER" id="PTHR40732:SF1">
    <property type="entry name" value="GTP-DEPENDENT DEPHOSPHO-COA KINASE"/>
    <property type="match status" value="1"/>
</dbReference>
<dbReference type="EMBL" id="CP016070">
    <property type="protein sequence ID" value="AOW81081.1"/>
    <property type="molecule type" value="Genomic_DNA"/>
</dbReference>
<evidence type="ECO:0000256" key="6">
    <source>
        <dbReference type="HAMAP-Rule" id="MF_00590"/>
    </source>
</evidence>
<dbReference type="HAMAP" id="MF_00590">
    <property type="entry name" value="Dephospho_CoA_kinase_GTP_dep"/>
    <property type="match status" value="1"/>
</dbReference>
<dbReference type="OrthoDB" id="15447at2157"/>
<dbReference type="PATRIC" id="fig|1855411.3.peg.1925"/>
<comment type="catalytic activity">
    <reaction evidence="6">
        <text>3'-dephospho-CoA + GTP = GDP + CoA + H(+)</text>
        <dbReference type="Rhea" id="RHEA:61156"/>
        <dbReference type="ChEBI" id="CHEBI:15378"/>
        <dbReference type="ChEBI" id="CHEBI:37565"/>
        <dbReference type="ChEBI" id="CHEBI:57287"/>
        <dbReference type="ChEBI" id="CHEBI:57328"/>
        <dbReference type="ChEBI" id="CHEBI:58189"/>
        <dbReference type="EC" id="2.7.1.237"/>
    </reaction>
</comment>
<keyword evidence="3 6" id="KW-0418">Kinase</keyword>
<organism evidence="7 9">
    <name type="scientific">Halodesulfurarchaeum formicicum</name>
    <dbReference type="NCBI Taxonomy" id="1873524"/>
    <lineage>
        <taxon>Archaea</taxon>
        <taxon>Methanobacteriati</taxon>
        <taxon>Methanobacteriota</taxon>
        <taxon>Stenosarchaea group</taxon>
        <taxon>Halobacteria</taxon>
        <taxon>Halobacteriales</taxon>
        <taxon>Halobacteriaceae</taxon>
        <taxon>Halodesulfurarchaeum</taxon>
    </lineage>
</organism>
<dbReference type="Proteomes" id="UP000186165">
    <property type="component" value="Chromosome"/>
</dbReference>
<dbReference type="Proteomes" id="UP000185608">
    <property type="component" value="Chromosome"/>
</dbReference>
<feature type="binding site" evidence="6">
    <location>
        <position position="44"/>
    </location>
    <ligand>
        <name>GTP</name>
        <dbReference type="ChEBI" id="CHEBI:37565"/>
    </ligand>
</feature>
<dbReference type="GO" id="GO:0005525">
    <property type="term" value="F:GTP binding"/>
    <property type="evidence" value="ECO:0007669"/>
    <property type="project" value="UniProtKB-UniRule"/>
</dbReference>
<gene>
    <name evidence="8" type="ORF">HSR6_1986</name>
    <name evidence="7" type="ORF">HTSR_1917</name>
</gene>
<dbReference type="PIRSF" id="PIRSF006533">
    <property type="entry name" value="UCP006533"/>
    <property type="match status" value="1"/>
</dbReference>
<evidence type="ECO:0000256" key="3">
    <source>
        <dbReference type="ARBA" id="ARBA00022777"/>
    </source>
</evidence>
<dbReference type="UniPathway" id="UPA00241"/>
<dbReference type="AlphaFoldDB" id="A0A1D8S6V6"/>
<keyword evidence="2 6" id="KW-0547">Nucleotide-binding</keyword>
<dbReference type="GeneID" id="30418520"/>
<keyword evidence="1 6" id="KW-0808">Transferase</keyword>
<dbReference type="KEGG" id="halh:HTSR_1917"/>
<evidence type="ECO:0000256" key="4">
    <source>
        <dbReference type="ARBA" id="ARBA00022993"/>
    </source>
</evidence>
<accession>A0A1J1AFP3</accession>
<evidence type="ECO:0000313" key="10">
    <source>
        <dbReference type="Proteomes" id="UP000186165"/>
    </source>
</evidence>
<reference evidence="8" key="3">
    <citation type="journal article" date="2017" name="ISME J.">
        <title>Discovery of anaerobic lithoheterotrophic haloarchaea, ubiquitous in hypersaline habitats.</title>
        <authorList>
            <person name="Sorokin D.Y."/>
            <person name="Messina E."/>
            <person name="Smedile F."/>
            <person name="Roman P."/>
            <person name="Damste J.S.S."/>
            <person name="Ciordia S."/>
            <person name="Mena M.C."/>
            <person name="Ferrer M."/>
            <person name="Golyshin P.N."/>
            <person name="Kublanov I.V."/>
            <person name="Samarov N.I."/>
            <person name="Toshchakov S.V."/>
            <person name="La Cono V."/>
            <person name="Yakimov M.M."/>
        </authorList>
    </citation>
    <scope>NUCLEOTIDE SEQUENCE</scope>
    <source>
        <strain evidence="8">HSR6</strain>
    </source>
</reference>
<dbReference type="Pfam" id="PF04019">
    <property type="entry name" value="DUF359"/>
    <property type="match status" value="1"/>
</dbReference>
<feature type="binding site" evidence="6">
    <location>
        <position position="120"/>
    </location>
    <ligand>
        <name>GTP</name>
        <dbReference type="ChEBI" id="CHEBI:37565"/>
    </ligand>
</feature>
<sequence length="177" mass="18597">MPTVVARLPAAKRHHFTEPLGPLFTDTESLLEAAGEPIVAIGDVVTAHLGAAGCQPTLSVVDGRTERGPIPEWVQTDRPAAAIERPVENPAGTITAELVDAIEAGLDTSEPTRVVVEGEEDLAVLPAVLLAPTGATVVYGQPGEGMIAAAVDGPTRARCRDRLDLLDHEAEFWASIR</sequence>
<comment type="similarity">
    <text evidence="6">Belongs to the GTP-dependent DPCK family.</text>
</comment>
<dbReference type="EMBL" id="CP016804">
    <property type="protein sequence ID" value="APE96417.1"/>
    <property type="molecule type" value="Genomic_DNA"/>
</dbReference>
<keyword evidence="5 6" id="KW-0342">GTP-binding</keyword>
<accession>A0A1D8S6V6</accession>
<keyword evidence="10" id="KW-1185">Reference proteome</keyword>
<feature type="binding site" evidence="6">
    <location>
        <position position="43"/>
    </location>
    <ligand>
        <name>GTP</name>
        <dbReference type="ChEBI" id="CHEBI:37565"/>
    </ligand>
</feature>
<comment type="pathway">
    <text evidence="6">Cofactor biosynthesis; coenzyme A biosynthesis.</text>
</comment>
<evidence type="ECO:0000256" key="1">
    <source>
        <dbReference type="ARBA" id="ARBA00022679"/>
    </source>
</evidence>
<proteinExistence type="inferred from homology"/>
<dbReference type="InterPro" id="IPR007164">
    <property type="entry name" value="GTP-dep_dephospho-CoA_kin"/>
</dbReference>
<reference evidence="10" key="2">
    <citation type="submission" date="2016-08" db="EMBL/GenBank/DDBJ databases">
        <title>Discovery of first anaerobic lithoheterotrophic haloarchae widely represented in hypersaline habitats.</title>
        <authorList>
            <person name="Sorokin D.Y."/>
            <person name="Kublanov I.V."/>
            <person name="Roman P."/>
            <person name="Sinninghe Damste J.S."/>
            <person name="Golyshin P.N."/>
            <person name="Rojo D."/>
            <person name="Ciordia S."/>
            <person name="Mena Md.C."/>
            <person name="Ferrer M."/>
            <person name="Smedile F."/>
            <person name="Messina E."/>
            <person name="La Cono V."/>
            <person name="Yakimov M.M."/>
        </authorList>
    </citation>
    <scope>NUCLEOTIDE SEQUENCE [LARGE SCALE GENOMIC DNA]</scope>
    <source>
        <strain evidence="10">HSR6</strain>
    </source>
</reference>
<protein>
    <recommendedName>
        <fullName evidence="6">GTP-dependent dephospho-CoA kinase</fullName>
        <ecNumber evidence="6">2.7.1.237</ecNumber>
    </recommendedName>
    <alternativeName>
        <fullName evidence="6">Dephospho-coenzyme A kinase</fullName>
        <shortName evidence="6">DPCK</shortName>
    </alternativeName>
</protein>
<comment type="caution">
    <text evidence="6">Lacks conserved residue(s) required for the propagation of feature annotation.</text>
</comment>
<keyword evidence="4 6" id="KW-0173">Coenzyme A biosynthesis</keyword>
<evidence type="ECO:0000256" key="2">
    <source>
        <dbReference type="ARBA" id="ARBA00022741"/>
    </source>
</evidence>
<evidence type="ECO:0000313" key="7">
    <source>
        <dbReference type="EMBL" id="AOW81081.1"/>
    </source>
</evidence>
<evidence type="ECO:0000313" key="9">
    <source>
        <dbReference type="Proteomes" id="UP000185608"/>
    </source>
</evidence>
<dbReference type="KEGG" id="hhsr:HSR6_1986"/>
<dbReference type="EC" id="2.7.1.237" evidence="6"/>
<dbReference type="STRING" id="1873524.HSR6_1986"/>